<feature type="region of interest" description="Disordered" evidence="1">
    <location>
        <begin position="134"/>
        <end position="187"/>
    </location>
</feature>
<feature type="compositionally biased region" description="Basic and acidic residues" evidence="1">
    <location>
        <begin position="1"/>
        <end position="11"/>
    </location>
</feature>
<feature type="compositionally biased region" description="Basic and acidic residues" evidence="1">
    <location>
        <begin position="148"/>
        <end position="174"/>
    </location>
</feature>
<accession>A0A4Y2M8N9</accession>
<protein>
    <submittedName>
        <fullName evidence="2">Uncharacterized protein</fullName>
    </submittedName>
</protein>
<reference evidence="2 3" key="1">
    <citation type="journal article" date="2019" name="Sci. Rep.">
        <title>Orb-weaving spider Araneus ventricosus genome elucidates the spidroin gene catalogue.</title>
        <authorList>
            <person name="Kono N."/>
            <person name="Nakamura H."/>
            <person name="Ohtoshi R."/>
            <person name="Moran D.A.P."/>
            <person name="Shinohara A."/>
            <person name="Yoshida Y."/>
            <person name="Fujiwara M."/>
            <person name="Mori M."/>
            <person name="Tomita M."/>
            <person name="Arakawa K."/>
        </authorList>
    </citation>
    <scope>NUCLEOTIDE SEQUENCE [LARGE SCALE GENOMIC DNA]</scope>
</reference>
<dbReference type="OrthoDB" id="10674925at2759"/>
<gene>
    <name evidence="2" type="ORF">AVEN_254544_1</name>
</gene>
<feature type="compositionally biased region" description="Acidic residues" evidence="1">
    <location>
        <begin position="12"/>
        <end position="28"/>
    </location>
</feature>
<evidence type="ECO:0000313" key="3">
    <source>
        <dbReference type="Proteomes" id="UP000499080"/>
    </source>
</evidence>
<comment type="caution">
    <text evidence="2">The sequence shown here is derived from an EMBL/GenBank/DDBJ whole genome shotgun (WGS) entry which is preliminary data.</text>
</comment>
<proteinExistence type="predicted"/>
<organism evidence="2 3">
    <name type="scientific">Araneus ventricosus</name>
    <name type="common">Orbweaver spider</name>
    <name type="synonym">Epeira ventricosa</name>
    <dbReference type="NCBI Taxonomy" id="182803"/>
    <lineage>
        <taxon>Eukaryota</taxon>
        <taxon>Metazoa</taxon>
        <taxon>Ecdysozoa</taxon>
        <taxon>Arthropoda</taxon>
        <taxon>Chelicerata</taxon>
        <taxon>Arachnida</taxon>
        <taxon>Araneae</taxon>
        <taxon>Araneomorphae</taxon>
        <taxon>Entelegynae</taxon>
        <taxon>Araneoidea</taxon>
        <taxon>Araneidae</taxon>
        <taxon>Araneus</taxon>
    </lineage>
</organism>
<keyword evidence="3" id="KW-1185">Reference proteome</keyword>
<dbReference type="AlphaFoldDB" id="A0A4Y2M8N9"/>
<feature type="region of interest" description="Disordered" evidence="1">
    <location>
        <begin position="210"/>
        <end position="232"/>
    </location>
</feature>
<dbReference type="EMBL" id="BGPR01006918">
    <property type="protein sequence ID" value="GBN22904.1"/>
    <property type="molecule type" value="Genomic_DNA"/>
</dbReference>
<dbReference type="Proteomes" id="UP000499080">
    <property type="component" value="Unassembled WGS sequence"/>
</dbReference>
<sequence length="232" mass="26073">MEKPAKERQGSELEDSPDVEVAEEMVEDEPQKQEDPESQMQDDQPEGDLKEETRNETSVGLTDNAKDKSEQCEESMQNVPEELTGSTGMERGTVAGECQKQGTIQATAQMADAATEEASIEEIIEVVRCVPAERAKSSKMAQKTIGIEGKEEIPERPEEQQNVSEAERDLEAGRNLEQGDQPEQELQVQQVEQVMELVLEEAAICDARQERMEEAEDIEEPQKYAFREKDNK</sequence>
<feature type="region of interest" description="Disordered" evidence="1">
    <location>
        <begin position="1"/>
        <end position="98"/>
    </location>
</feature>
<name>A0A4Y2M8N9_ARAVE</name>
<evidence type="ECO:0000313" key="2">
    <source>
        <dbReference type="EMBL" id="GBN22904.1"/>
    </source>
</evidence>
<feature type="compositionally biased region" description="Basic and acidic residues" evidence="1">
    <location>
        <begin position="220"/>
        <end position="232"/>
    </location>
</feature>
<evidence type="ECO:0000256" key="1">
    <source>
        <dbReference type="SAM" id="MobiDB-lite"/>
    </source>
</evidence>